<reference evidence="2" key="1">
    <citation type="submission" date="2016-05" db="EMBL/GenBank/DDBJ databases">
        <title>Comparative genomics of biotechnologically important yeasts.</title>
        <authorList>
            <consortium name="DOE Joint Genome Institute"/>
            <person name="Riley R."/>
            <person name="Haridas S."/>
            <person name="Wolfe K.H."/>
            <person name="Lopes M.R."/>
            <person name="Hittinger C.T."/>
            <person name="Goker M."/>
            <person name="Salamov A."/>
            <person name="Wisecaver J."/>
            <person name="Long T.M."/>
            <person name="Aerts A.L."/>
            <person name="Barry K."/>
            <person name="Choi C."/>
            <person name="Clum A."/>
            <person name="Coughlan A.Y."/>
            <person name="Deshpande S."/>
            <person name="Douglass A.P."/>
            <person name="Hanson S.J."/>
            <person name="Klenk H.-P."/>
            <person name="Labutti K."/>
            <person name="Lapidus A."/>
            <person name="Lindquist E."/>
            <person name="Lipzen A."/>
            <person name="Meier-Kolthoff J.P."/>
            <person name="Ohm R.A."/>
            <person name="Otillar R.P."/>
            <person name="Pangilinan J."/>
            <person name="Peng Y."/>
            <person name="Rokas A."/>
            <person name="Rosa C.A."/>
            <person name="Scheuner C."/>
            <person name="Sibirny A.A."/>
            <person name="Slot J.C."/>
            <person name="Stielow J.B."/>
            <person name="Sun H."/>
            <person name="Kurtzman C.P."/>
            <person name="Blackwell M."/>
            <person name="Grigoriev I.V."/>
            <person name="Jeffries T.W."/>
        </authorList>
    </citation>
    <scope>NUCLEOTIDE SEQUENCE [LARGE SCALE GENOMIC DNA]</scope>
    <source>
        <strain evidence="2">NRRL Y-12698</strain>
    </source>
</reference>
<dbReference type="PANTHER" id="PTHR28051:SF1">
    <property type="entry name" value="PROTEIN MTL1-RELATED"/>
    <property type="match status" value="1"/>
</dbReference>
<name>A0A1E3QU33_9ASCO</name>
<organism evidence="1 2">
    <name type="scientific">Babjeviella inositovora NRRL Y-12698</name>
    <dbReference type="NCBI Taxonomy" id="984486"/>
    <lineage>
        <taxon>Eukaryota</taxon>
        <taxon>Fungi</taxon>
        <taxon>Dikarya</taxon>
        <taxon>Ascomycota</taxon>
        <taxon>Saccharomycotina</taxon>
        <taxon>Pichiomycetes</taxon>
        <taxon>Serinales incertae sedis</taxon>
        <taxon>Babjeviella</taxon>
    </lineage>
</organism>
<dbReference type="PANTHER" id="PTHR28051">
    <property type="entry name" value="PROTEIN MTL1-RELATED"/>
    <property type="match status" value="1"/>
</dbReference>
<evidence type="ECO:0000313" key="1">
    <source>
        <dbReference type="EMBL" id="ODQ81170.1"/>
    </source>
</evidence>
<protein>
    <recommendedName>
        <fullName evidence="3">Nitrogen regulatory protein areA GATA-like domain-containing protein</fullName>
    </recommendedName>
</protein>
<keyword evidence="2" id="KW-1185">Reference proteome</keyword>
<dbReference type="GO" id="GO:0042149">
    <property type="term" value="P:cellular response to glucose starvation"/>
    <property type="evidence" value="ECO:0007669"/>
    <property type="project" value="TreeGrafter"/>
</dbReference>
<dbReference type="GO" id="GO:0007039">
    <property type="term" value="P:protein catabolic process in the vacuole"/>
    <property type="evidence" value="ECO:0007669"/>
    <property type="project" value="TreeGrafter"/>
</dbReference>
<sequence length="249" mass="28991">MLAPCYSFDDCVTSAKAHPNQAVDYFSSTLSDHQYFKGWQQVRSKCPEVKQSLRHTLPSTCIERLENVIWRKWYKVKNQSGELNPEEINWFKENDITCLYGPLFAHKEISPPARSSSSVSPLAIPSHIRRSESTDSLDSFSSYESEHMMEIHSRTSSASSCSPPVSDEFIAYQKNILYDKPRSILKQDYSDLPHYNHVPYAVSCKRMAETPVAQKMQRRRIQFNHVVSKREIINTQFYDYSYLDYELLH</sequence>
<evidence type="ECO:0008006" key="3">
    <source>
        <dbReference type="Google" id="ProtNLM"/>
    </source>
</evidence>
<dbReference type="GO" id="GO:0005773">
    <property type="term" value="C:vacuole"/>
    <property type="evidence" value="ECO:0007669"/>
    <property type="project" value="GOC"/>
</dbReference>
<dbReference type="STRING" id="984486.A0A1E3QU33"/>
<dbReference type="EMBL" id="KV454428">
    <property type="protein sequence ID" value="ODQ81170.1"/>
    <property type="molecule type" value="Genomic_DNA"/>
</dbReference>
<dbReference type="RefSeq" id="XP_018986498.1">
    <property type="nucleotide sequence ID" value="XM_019128312.1"/>
</dbReference>
<dbReference type="Proteomes" id="UP000094336">
    <property type="component" value="Unassembled WGS sequence"/>
</dbReference>
<dbReference type="GeneID" id="30146165"/>
<dbReference type="AlphaFoldDB" id="A0A1E3QU33"/>
<dbReference type="OrthoDB" id="5563539at2759"/>
<dbReference type="InterPro" id="IPR052292">
    <property type="entry name" value="Glucose_repression_reg"/>
</dbReference>
<proteinExistence type="predicted"/>
<accession>A0A1E3QU33</accession>
<gene>
    <name evidence="1" type="ORF">BABINDRAFT_160566</name>
</gene>
<evidence type="ECO:0000313" key="2">
    <source>
        <dbReference type="Proteomes" id="UP000094336"/>
    </source>
</evidence>